<dbReference type="RefSeq" id="WP_016660388.1">
    <property type="nucleotide sequence ID" value="NZ_ASQH01000003.1"/>
</dbReference>
<evidence type="ECO:0000313" key="2">
    <source>
        <dbReference type="Proteomes" id="UP000014523"/>
    </source>
</evidence>
<dbReference type="AlphaFoldDB" id="A0A829HIT4"/>
<name>A0A829HIT4_9GAMM</name>
<accession>A0A829HIT4</accession>
<protein>
    <submittedName>
        <fullName evidence="1">Uncharacterized protein</fullName>
    </submittedName>
</protein>
<sequence>MIHIGKDDFSFSILNMSGHKDLLNLTVNINGVSFGTLDSPTYMPSFIAAFKYLLTSPSYFNNNLTSENFFENLYPNNQFINYYHLTLEETFDDFTKLAVRNKKSVFFIFLLNTNPFFTYQNLKENTVYAEYVPITSVESALQELIKYIDCLA</sequence>
<reference evidence="1 2" key="1">
    <citation type="submission" date="2013-06" db="EMBL/GenBank/DDBJ databases">
        <title>The Genome Sequence of Acinetobacter gyllenbergii CIP 110306.</title>
        <authorList>
            <consortium name="The Broad Institute Genome Sequencing Platform"/>
            <consortium name="The Broad Institute Genome Sequencing Center for Infectious Disease"/>
            <person name="Cerqueira G."/>
            <person name="Feldgarden M."/>
            <person name="Courvalin P."/>
            <person name="Perichon B."/>
            <person name="Grillot-Courvalin C."/>
            <person name="Clermont D."/>
            <person name="Rocha E."/>
            <person name="Yoon E.-J."/>
            <person name="Nemec A."/>
            <person name="Young S.K."/>
            <person name="Zeng Q."/>
            <person name="Gargeya S."/>
            <person name="Fitzgerald M."/>
            <person name="Abouelleil A."/>
            <person name="Alvarado L."/>
            <person name="Berlin A.M."/>
            <person name="Chapman S.B."/>
            <person name="Dewar J."/>
            <person name="Goldberg J."/>
            <person name="Griggs A."/>
            <person name="Gujja S."/>
            <person name="Hansen M."/>
            <person name="Howarth C."/>
            <person name="Imamovic A."/>
            <person name="Larimer J."/>
            <person name="McCowan C."/>
            <person name="Murphy C."/>
            <person name="Pearson M."/>
            <person name="Priest M."/>
            <person name="Roberts A."/>
            <person name="Saif S."/>
            <person name="Shea T."/>
            <person name="Sykes S."/>
            <person name="Wortman J."/>
            <person name="Nusbaum C."/>
            <person name="Birren B."/>
        </authorList>
    </citation>
    <scope>NUCLEOTIDE SEQUENCE [LARGE SCALE GENOMIC DNA]</scope>
    <source>
        <strain evidence="1 2">CIP 110306</strain>
    </source>
</reference>
<gene>
    <name evidence="1" type="ORF">F957_02378</name>
</gene>
<keyword evidence="2" id="KW-1185">Reference proteome</keyword>
<evidence type="ECO:0000313" key="1">
    <source>
        <dbReference type="EMBL" id="EPF80302.1"/>
    </source>
</evidence>
<dbReference type="EMBL" id="ATGG01000017">
    <property type="protein sequence ID" value="EPF80302.1"/>
    <property type="molecule type" value="Genomic_DNA"/>
</dbReference>
<organism evidence="1 2">
    <name type="scientific">Acinetobacter gyllenbergii CIP 110306 = MTCC 11365</name>
    <dbReference type="NCBI Taxonomy" id="1217657"/>
    <lineage>
        <taxon>Bacteria</taxon>
        <taxon>Pseudomonadati</taxon>
        <taxon>Pseudomonadota</taxon>
        <taxon>Gammaproteobacteria</taxon>
        <taxon>Moraxellales</taxon>
        <taxon>Moraxellaceae</taxon>
        <taxon>Acinetobacter</taxon>
    </lineage>
</organism>
<proteinExistence type="predicted"/>
<comment type="caution">
    <text evidence="1">The sequence shown here is derived from an EMBL/GenBank/DDBJ whole genome shotgun (WGS) entry which is preliminary data.</text>
</comment>
<dbReference type="Proteomes" id="UP000014523">
    <property type="component" value="Unassembled WGS sequence"/>
</dbReference>